<dbReference type="InterPro" id="IPR004960">
    <property type="entry name" value="LipA_acyltrans"/>
</dbReference>
<keyword evidence="2 6" id="KW-0997">Cell inner membrane</keyword>
<sequence length="323" mass="37320">MQKIKEPTTTSKKEFIPMFKLAFLSPRYWGIWLAVLMMVFMACIPAKMRAPLLSWLGIKVGRLAKGARRRAQANLSYCFKTLSVEEREKIIDDMFAIAPQAMIMMVELSIKSPEAVLKRVDWFGYEIIEELIASKKNAIFMVPHGWAVDIPAMLFASKGHPMAAMFHNQRNQLVDYLWNYARRRFGGRMHARDDGIKPFIKSIKQQYWGYYLPDQDHGPEFSVFADFFDTYKATLPALGKLVKVTRAEVIPLFPSYCQKAHRLKINILPPLNNDLLVADEMTSALLMNRTVEELIKDNLSQYTWILKLLKTRKEGDGDPYEKN</sequence>
<feature type="short sequence motif" description="HXXXXD motif" evidence="6">
    <location>
        <begin position="144"/>
        <end position="149"/>
    </location>
</feature>
<dbReference type="EMBL" id="JBHLXE010000070">
    <property type="protein sequence ID" value="MFC0179655.1"/>
    <property type="molecule type" value="Genomic_DNA"/>
</dbReference>
<comment type="pathway">
    <text evidence="6">Glycolipid biosynthesis; KDO(2)-lipid A biosynthesis; KDO(2)-lipid A from CMP-3-deoxy-D-manno-octulosonate and lipid IV(A): step 4/4.</text>
</comment>
<evidence type="ECO:0000256" key="6">
    <source>
        <dbReference type="HAMAP-Rule" id="MF_01944"/>
    </source>
</evidence>
<keyword evidence="5 6" id="KW-0012">Acyltransferase</keyword>
<dbReference type="Pfam" id="PF03279">
    <property type="entry name" value="Lip_A_acyltrans"/>
    <property type="match status" value="1"/>
</dbReference>
<dbReference type="EC" id="2.3.1.243" evidence="6"/>
<keyword evidence="6" id="KW-0448">Lipopolysaccharide biosynthesis</keyword>
<dbReference type="InterPro" id="IPR011921">
    <property type="entry name" value="Lipid_A_MsbB"/>
</dbReference>
<reference evidence="7 8" key="1">
    <citation type="submission" date="2024-09" db="EMBL/GenBank/DDBJ databases">
        <authorList>
            <person name="Sun Q."/>
            <person name="Mori K."/>
        </authorList>
    </citation>
    <scope>NUCLEOTIDE SEQUENCE [LARGE SCALE GENOMIC DNA]</scope>
    <source>
        <strain evidence="7 8">CCM 8545</strain>
    </source>
</reference>
<evidence type="ECO:0000313" key="7">
    <source>
        <dbReference type="EMBL" id="MFC0179655.1"/>
    </source>
</evidence>
<comment type="pathway">
    <text evidence="6">Bacterial outer membrane biogenesis; lipopolysaccharide biosynthesis.</text>
</comment>
<evidence type="ECO:0000256" key="5">
    <source>
        <dbReference type="ARBA" id="ARBA00023315"/>
    </source>
</evidence>
<dbReference type="NCBIfam" id="TIGR02208">
    <property type="entry name" value="lipid_A_msbB"/>
    <property type="match status" value="1"/>
</dbReference>
<keyword evidence="1 6" id="KW-1003">Cell membrane</keyword>
<evidence type="ECO:0000256" key="3">
    <source>
        <dbReference type="ARBA" id="ARBA00022679"/>
    </source>
</evidence>
<dbReference type="Proteomes" id="UP001589758">
    <property type="component" value="Unassembled WGS sequence"/>
</dbReference>
<dbReference type="GO" id="GO:0016746">
    <property type="term" value="F:acyltransferase activity"/>
    <property type="evidence" value="ECO:0007669"/>
    <property type="project" value="UniProtKB-KW"/>
</dbReference>
<comment type="similarity">
    <text evidence="6">Belongs to the LpxL/LpxM/LpxP family. LpxM subfamily.</text>
</comment>
<dbReference type="HAMAP" id="MF_01944">
    <property type="entry name" value="Lipid_A_LpxM"/>
    <property type="match status" value="1"/>
</dbReference>
<dbReference type="PANTHER" id="PTHR30606">
    <property type="entry name" value="LIPID A BIOSYNTHESIS LAUROYL ACYLTRANSFERASE"/>
    <property type="match status" value="1"/>
</dbReference>
<comment type="function">
    <text evidence="6">Catalyzes the transfer of an acyl chain from an acyl-[acyl-carrier-protein] (ACP) to a Kdo(2)-(acyl)-lipid IV(A) to form a Kdo(2)-lipid A.</text>
</comment>
<feature type="transmembrane region" description="Helical" evidence="6">
    <location>
        <begin position="28"/>
        <end position="46"/>
    </location>
</feature>
<evidence type="ECO:0000313" key="8">
    <source>
        <dbReference type="Proteomes" id="UP001589758"/>
    </source>
</evidence>
<dbReference type="PIRSF" id="PIRSF026649">
    <property type="entry name" value="MsbB"/>
    <property type="match status" value="1"/>
</dbReference>
<keyword evidence="3 6" id="KW-0808">Transferase</keyword>
<dbReference type="PANTHER" id="PTHR30606:SF4">
    <property type="entry name" value="LIPID A BIOSYNTHESIS MYRISTOYLTRANSFERASE"/>
    <property type="match status" value="1"/>
</dbReference>
<protein>
    <recommendedName>
        <fullName evidence="6">Lipid A biosynthesis acyltransferase</fullName>
        <ecNumber evidence="6">2.3.1.243</ecNumber>
    </recommendedName>
    <alternativeName>
        <fullName evidence="6">Kdo(2)-lauroyl-lipid IV(A) acyltransferase</fullName>
    </alternativeName>
</protein>
<evidence type="ECO:0000256" key="2">
    <source>
        <dbReference type="ARBA" id="ARBA00022519"/>
    </source>
</evidence>
<comment type="caution">
    <text evidence="7">The sequence shown here is derived from an EMBL/GenBank/DDBJ whole genome shotgun (WGS) entry which is preliminary data.</text>
</comment>
<name>A0ABV6C9M5_9GAMM</name>
<evidence type="ECO:0000256" key="4">
    <source>
        <dbReference type="ARBA" id="ARBA00023136"/>
    </source>
</evidence>
<evidence type="ECO:0000256" key="1">
    <source>
        <dbReference type="ARBA" id="ARBA00022475"/>
    </source>
</evidence>
<keyword evidence="8" id="KW-1185">Reference proteome</keyword>
<dbReference type="RefSeq" id="WP_385876759.1">
    <property type="nucleotide sequence ID" value="NZ_JBHLXE010000070.1"/>
</dbReference>
<dbReference type="NCBIfam" id="NF006507">
    <property type="entry name" value="PRK08943.1"/>
    <property type="match status" value="1"/>
</dbReference>
<proteinExistence type="inferred from homology"/>
<accession>A0ABV6C9M5</accession>
<comment type="catalytic activity">
    <reaction evidence="6">
        <text>an alpha-Kdo-(2-&gt;4)-alpha-Kdo-(2-&gt;6)-(acyl)-lipid IVA + a fatty acyl-[ACP] = an alpha-Kdo-(2-&gt;4)-alpha-Kdo-(2-&gt;6)-lipid A + holo-[ACP]</text>
        <dbReference type="Rhea" id="RHEA:69400"/>
        <dbReference type="Rhea" id="RHEA-COMP:9685"/>
        <dbReference type="Rhea" id="RHEA-COMP:14125"/>
        <dbReference type="ChEBI" id="CHEBI:64479"/>
        <dbReference type="ChEBI" id="CHEBI:138651"/>
        <dbReference type="ChEBI" id="CHEBI:176430"/>
        <dbReference type="ChEBI" id="CHEBI:176431"/>
        <dbReference type="EC" id="2.3.1.243"/>
    </reaction>
</comment>
<gene>
    <name evidence="6 7" type="primary">lpxM</name>
    <name evidence="7" type="synonym">msbB</name>
    <name evidence="7" type="ORF">ACFFIT_06085</name>
</gene>
<keyword evidence="6" id="KW-1133">Transmembrane helix</keyword>
<keyword evidence="6" id="KW-0812">Transmembrane</keyword>
<comment type="subcellular location">
    <subcellularLocation>
        <location evidence="6">Cell inner membrane</location>
        <topology evidence="6">Single-pass membrane protein</topology>
    </subcellularLocation>
</comment>
<dbReference type="CDD" id="cd07984">
    <property type="entry name" value="LPLAT_LABLAT-like"/>
    <property type="match status" value="1"/>
</dbReference>
<keyword evidence="4 6" id="KW-0472">Membrane</keyword>
<organism evidence="7 8">
    <name type="scientific">Thorsellia kenyensis</name>
    <dbReference type="NCBI Taxonomy" id="1549888"/>
    <lineage>
        <taxon>Bacteria</taxon>
        <taxon>Pseudomonadati</taxon>
        <taxon>Pseudomonadota</taxon>
        <taxon>Gammaproteobacteria</taxon>
        <taxon>Enterobacterales</taxon>
        <taxon>Thorselliaceae</taxon>
        <taxon>Thorsellia</taxon>
    </lineage>
</organism>